<evidence type="ECO:0000256" key="1">
    <source>
        <dbReference type="ARBA" id="ARBA00004613"/>
    </source>
</evidence>
<proteinExistence type="inferred from homology"/>
<dbReference type="EMBL" id="NDHI03001917">
    <property type="protein sequence ID" value="PNJ90309.1"/>
    <property type="molecule type" value="Genomic_DNA"/>
</dbReference>
<keyword evidence="7" id="KW-0044">Antibiotic</keyword>
<evidence type="ECO:0000256" key="9">
    <source>
        <dbReference type="SAM" id="SignalP"/>
    </source>
</evidence>
<keyword evidence="8" id="KW-1015">Disulfide bond</keyword>
<name>A0A2J8Y7R9_PONAB</name>
<gene>
    <name evidence="10" type="ORF">CR201_G0056423</name>
</gene>
<sequence length="88" mass="10290">MLPDHFSPLSGDIKLFVLALVVLVVLAQTAPDGWIRRYYYGTCRCRKSCKEIERKKEKRGEKHICCVPKEKDKLSHIHDQKETSELYI</sequence>
<evidence type="ECO:0000256" key="4">
    <source>
        <dbReference type="ARBA" id="ARBA00022529"/>
    </source>
</evidence>
<evidence type="ECO:0000256" key="7">
    <source>
        <dbReference type="ARBA" id="ARBA00023022"/>
    </source>
</evidence>
<accession>A0A2J8Y7R9</accession>
<feature type="chain" id="PRO_5014420804" evidence="9">
    <location>
        <begin position="28"/>
        <end position="88"/>
    </location>
</feature>
<evidence type="ECO:0000256" key="2">
    <source>
        <dbReference type="ARBA" id="ARBA00007371"/>
    </source>
</evidence>
<dbReference type="AlphaFoldDB" id="A0A2J8Y7R9"/>
<dbReference type="GO" id="GO:0005576">
    <property type="term" value="C:extracellular region"/>
    <property type="evidence" value="ECO:0007669"/>
    <property type="project" value="UniProtKB-SubCell"/>
</dbReference>
<reference evidence="10" key="1">
    <citation type="submission" date="2017-12" db="EMBL/GenBank/DDBJ databases">
        <title>High-resolution comparative analysis of great ape genomes.</title>
        <authorList>
            <person name="Pollen A."/>
            <person name="Hastie A."/>
            <person name="Hormozdiari F."/>
            <person name="Dougherty M."/>
            <person name="Liu R."/>
            <person name="Chaisson M."/>
            <person name="Hoppe E."/>
            <person name="Hill C."/>
            <person name="Pang A."/>
            <person name="Hillier L."/>
            <person name="Baker C."/>
            <person name="Armstrong J."/>
            <person name="Shendure J."/>
            <person name="Paten B."/>
            <person name="Wilson R."/>
            <person name="Chao H."/>
            <person name="Schneider V."/>
            <person name="Ventura M."/>
            <person name="Kronenberg Z."/>
            <person name="Murali S."/>
            <person name="Gordon D."/>
            <person name="Cantsilieris S."/>
            <person name="Munson K."/>
            <person name="Nelson B."/>
            <person name="Raja A."/>
            <person name="Underwood J."/>
            <person name="Diekhans M."/>
            <person name="Fiddes I."/>
            <person name="Haussler D."/>
            <person name="Eichler E."/>
        </authorList>
    </citation>
    <scope>NUCLEOTIDE SEQUENCE [LARGE SCALE GENOMIC DNA]</scope>
    <source>
        <strain evidence="10">Susie</strain>
    </source>
</reference>
<dbReference type="GO" id="GO:0050829">
    <property type="term" value="P:defense response to Gram-negative bacterium"/>
    <property type="evidence" value="ECO:0007669"/>
    <property type="project" value="UniProtKB-ARBA"/>
</dbReference>
<keyword evidence="6" id="KW-0211">Defensin</keyword>
<dbReference type="PANTHER" id="PTHR15001">
    <property type="entry name" value="BETA-DEFENSIN 123-RELATED"/>
    <property type="match status" value="1"/>
</dbReference>
<comment type="caution">
    <text evidence="10">The sequence shown here is derived from an EMBL/GenBank/DDBJ whole genome shotgun (WGS) entry which is preliminary data.</text>
</comment>
<dbReference type="InterPro" id="IPR050544">
    <property type="entry name" value="Beta-defensin"/>
</dbReference>
<evidence type="ECO:0000256" key="5">
    <source>
        <dbReference type="ARBA" id="ARBA00022729"/>
    </source>
</evidence>
<evidence type="ECO:0000256" key="8">
    <source>
        <dbReference type="ARBA" id="ARBA00023157"/>
    </source>
</evidence>
<comment type="similarity">
    <text evidence="2">Belongs to the beta-defensin family.</text>
</comment>
<comment type="subcellular location">
    <subcellularLocation>
        <location evidence="1">Secreted</location>
    </subcellularLocation>
</comment>
<dbReference type="STRING" id="9601.ENSPPYP00000012151"/>
<keyword evidence="5 9" id="KW-0732">Signal</keyword>
<keyword evidence="4" id="KW-0929">Antimicrobial</keyword>
<protein>
    <submittedName>
        <fullName evidence="10">DEFB115 isoform 1</fullName>
    </submittedName>
</protein>
<keyword evidence="3" id="KW-0964">Secreted</keyword>
<evidence type="ECO:0000256" key="6">
    <source>
        <dbReference type="ARBA" id="ARBA00022940"/>
    </source>
</evidence>
<evidence type="ECO:0000256" key="3">
    <source>
        <dbReference type="ARBA" id="ARBA00022525"/>
    </source>
</evidence>
<organism evidence="10">
    <name type="scientific">Pongo abelii</name>
    <name type="common">Sumatran orangutan</name>
    <name type="synonym">Pongo pygmaeus abelii</name>
    <dbReference type="NCBI Taxonomy" id="9601"/>
    <lineage>
        <taxon>Eukaryota</taxon>
        <taxon>Metazoa</taxon>
        <taxon>Chordata</taxon>
        <taxon>Craniata</taxon>
        <taxon>Vertebrata</taxon>
        <taxon>Euteleostomi</taxon>
        <taxon>Mammalia</taxon>
        <taxon>Eutheria</taxon>
        <taxon>Euarchontoglires</taxon>
        <taxon>Primates</taxon>
        <taxon>Haplorrhini</taxon>
        <taxon>Catarrhini</taxon>
        <taxon>Hominidae</taxon>
        <taxon>Pongo</taxon>
    </lineage>
</organism>
<dbReference type="PANTHER" id="PTHR15001:SF9">
    <property type="entry name" value="BETA-DEFENSIN 115"/>
    <property type="match status" value="1"/>
</dbReference>
<evidence type="ECO:0000313" key="10">
    <source>
        <dbReference type="EMBL" id="PNJ90309.1"/>
    </source>
</evidence>
<feature type="signal peptide" evidence="9">
    <location>
        <begin position="1"/>
        <end position="27"/>
    </location>
</feature>